<reference evidence="2 3" key="1">
    <citation type="submission" date="2020-08" db="EMBL/GenBank/DDBJ databases">
        <title>Genomic Encyclopedia of Type Strains, Phase IV (KMG-IV): sequencing the most valuable type-strain genomes for metagenomic binning, comparative biology and taxonomic classification.</title>
        <authorList>
            <person name="Goeker M."/>
        </authorList>
    </citation>
    <scope>NUCLEOTIDE SEQUENCE [LARGE SCALE GENOMIC DNA]</scope>
    <source>
        <strain evidence="2 3">DSM 29854</strain>
    </source>
</reference>
<feature type="transmembrane region" description="Helical" evidence="1">
    <location>
        <begin position="20"/>
        <end position="36"/>
    </location>
</feature>
<protein>
    <submittedName>
        <fullName evidence="2">Uncharacterized protein</fullName>
    </submittedName>
</protein>
<evidence type="ECO:0000313" key="2">
    <source>
        <dbReference type="EMBL" id="MBA9075999.1"/>
    </source>
</evidence>
<proteinExistence type="predicted"/>
<keyword evidence="1" id="KW-0812">Transmembrane</keyword>
<dbReference type="Proteomes" id="UP000563094">
    <property type="component" value="Unassembled WGS sequence"/>
</dbReference>
<evidence type="ECO:0000256" key="1">
    <source>
        <dbReference type="SAM" id="Phobius"/>
    </source>
</evidence>
<sequence>MKKLKEIYHKYKDYGLVDGLMYLSFFLFLALLFLFFRD</sequence>
<keyword evidence="3" id="KW-1185">Reference proteome</keyword>
<keyword evidence="1" id="KW-1133">Transmembrane helix</keyword>
<dbReference type="EMBL" id="JACJIQ010000002">
    <property type="protein sequence ID" value="MBA9075999.1"/>
    <property type="molecule type" value="Genomic_DNA"/>
</dbReference>
<gene>
    <name evidence="2" type="ORF">FHS90_000701</name>
</gene>
<comment type="caution">
    <text evidence="2">The sequence shown here is derived from an EMBL/GenBank/DDBJ whole genome shotgun (WGS) entry which is preliminary data.</text>
</comment>
<keyword evidence="1" id="KW-0472">Membrane</keyword>
<accession>A0A839GH39</accession>
<name>A0A839GH39_9BACT</name>
<dbReference type="AlphaFoldDB" id="A0A839GH39"/>
<evidence type="ECO:0000313" key="3">
    <source>
        <dbReference type="Proteomes" id="UP000563094"/>
    </source>
</evidence>
<organism evidence="2 3">
    <name type="scientific">Rufibacter quisquiliarum</name>
    <dbReference type="NCBI Taxonomy" id="1549639"/>
    <lineage>
        <taxon>Bacteria</taxon>
        <taxon>Pseudomonadati</taxon>
        <taxon>Bacteroidota</taxon>
        <taxon>Cytophagia</taxon>
        <taxon>Cytophagales</taxon>
        <taxon>Hymenobacteraceae</taxon>
        <taxon>Rufibacter</taxon>
    </lineage>
</organism>